<organism evidence="8 9">
    <name type="scientific">Hibiscus syriacus</name>
    <name type="common">Rose of Sharon</name>
    <dbReference type="NCBI Taxonomy" id="106335"/>
    <lineage>
        <taxon>Eukaryota</taxon>
        <taxon>Viridiplantae</taxon>
        <taxon>Streptophyta</taxon>
        <taxon>Embryophyta</taxon>
        <taxon>Tracheophyta</taxon>
        <taxon>Spermatophyta</taxon>
        <taxon>Magnoliopsida</taxon>
        <taxon>eudicotyledons</taxon>
        <taxon>Gunneridae</taxon>
        <taxon>Pentapetalae</taxon>
        <taxon>rosids</taxon>
        <taxon>malvids</taxon>
        <taxon>Malvales</taxon>
        <taxon>Malvaceae</taxon>
        <taxon>Malvoideae</taxon>
        <taxon>Hibiscus</taxon>
    </lineage>
</organism>
<dbReference type="GO" id="GO:0007165">
    <property type="term" value="P:signal transduction"/>
    <property type="evidence" value="ECO:0007669"/>
    <property type="project" value="TreeGrafter"/>
</dbReference>
<evidence type="ECO:0000256" key="6">
    <source>
        <dbReference type="SAM" id="MobiDB-lite"/>
    </source>
</evidence>
<dbReference type="SMART" id="SM00220">
    <property type="entry name" value="S_TKc"/>
    <property type="match status" value="1"/>
</dbReference>
<dbReference type="Pfam" id="PF00069">
    <property type="entry name" value="Pkinase"/>
    <property type="match status" value="1"/>
</dbReference>
<feature type="region of interest" description="Disordered" evidence="6">
    <location>
        <begin position="303"/>
        <end position="322"/>
    </location>
</feature>
<sequence>MEEKMSGTEKISWTRGKCLGKGSFGTVTLATNESDGALFAVKSVDLATCLPTQLESLDNEIRILRSLSSPYVVEYLGDDVTTSESQTTTYRNLHMEYLPGGTVADEAIVKSRLADVEEKILRWHTRCLVSALNYLHSEGIVHCDVKGKNVLVGHDSASVKLADFGSATTEIKNESSSDRYRSIISPRGSPLWMAPEVIRGDYQGPESDVWSLGCTVIEMVTGKPAWKDQGFNSLNRIANSDELPEIPTQLSEVGKDFVDKCLRRDQNQRWSSNQLLQHPFVASASAPNMIGGSSPRRVLDFSSSDFEEDENTENSEASARERMGKLATEARAIWELDGWVTIRGYSPESCVNCDEGTSTEYPESMRTEKERVLFDSFDDMGNSNTVVWQCGNYKGVKGQKWRGGALRCNCWADSSHPETSRKVELAVGMGELGIYRFCASKIQIVCLLSPGISYYGADLLTIGHVKRHTTILCRFKLTCPSMVSIQSLKQDYASSTNIGKP</sequence>
<dbReference type="Proteomes" id="UP000436088">
    <property type="component" value="Unassembled WGS sequence"/>
</dbReference>
<keyword evidence="3" id="KW-0418">Kinase</keyword>
<protein>
    <submittedName>
        <fullName evidence="8">Pyruvate decarboxylase 2-like</fullName>
    </submittedName>
</protein>
<dbReference type="PANTHER" id="PTHR48011">
    <property type="entry name" value="CCR4-NOT TRANSCRIPTIONAL COMPLEX SUBUNIT CAF120-RELATED"/>
    <property type="match status" value="1"/>
</dbReference>
<dbReference type="InterPro" id="IPR011009">
    <property type="entry name" value="Kinase-like_dom_sf"/>
</dbReference>
<keyword evidence="1" id="KW-0808">Transferase</keyword>
<dbReference type="GO" id="GO:0004672">
    <property type="term" value="F:protein kinase activity"/>
    <property type="evidence" value="ECO:0007669"/>
    <property type="project" value="InterPro"/>
</dbReference>
<dbReference type="GO" id="GO:0005524">
    <property type="term" value="F:ATP binding"/>
    <property type="evidence" value="ECO:0007669"/>
    <property type="project" value="UniProtKB-UniRule"/>
</dbReference>
<dbReference type="EMBL" id="VEPZ02001181">
    <property type="protein sequence ID" value="KAE8688782.1"/>
    <property type="molecule type" value="Genomic_DNA"/>
</dbReference>
<gene>
    <name evidence="8" type="ORF">F3Y22_tig00110956pilonHSYRG00204</name>
</gene>
<name>A0A6A2ZCJ5_HIBSY</name>
<comment type="caution">
    <text evidence="8">The sequence shown here is derived from an EMBL/GenBank/DDBJ whole genome shotgun (WGS) entry which is preliminary data.</text>
</comment>
<dbReference type="PROSITE" id="PS00107">
    <property type="entry name" value="PROTEIN_KINASE_ATP"/>
    <property type="match status" value="1"/>
</dbReference>
<dbReference type="AlphaFoldDB" id="A0A6A2ZCJ5"/>
<evidence type="ECO:0000259" key="7">
    <source>
        <dbReference type="PROSITE" id="PS50011"/>
    </source>
</evidence>
<feature type="domain" description="Protein kinase" evidence="7">
    <location>
        <begin position="13"/>
        <end position="281"/>
    </location>
</feature>
<dbReference type="InterPro" id="IPR017441">
    <property type="entry name" value="Protein_kinase_ATP_BS"/>
</dbReference>
<keyword evidence="2 5" id="KW-0547">Nucleotide-binding</keyword>
<evidence type="ECO:0000256" key="5">
    <source>
        <dbReference type="PROSITE-ProRule" id="PRU10141"/>
    </source>
</evidence>
<keyword evidence="9" id="KW-1185">Reference proteome</keyword>
<dbReference type="InterPro" id="IPR052751">
    <property type="entry name" value="Plant_MAPKKK"/>
</dbReference>
<feature type="binding site" evidence="5">
    <location>
        <position position="42"/>
    </location>
    <ligand>
        <name>ATP</name>
        <dbReference type="ChEBI" id="CHEBI:30616"/>
    </ligand>
</feature>
<evidence type="ECO:0000313" key="8">
    <source>
        <dbReference type="EMBL" id="KAE8688782.1"/>
    </source>
</evidence>
<evidence type="ECO:0000256" key="4">
    <source>
        <dbReference type="ARBA" id="ARBA00022840"/>
    </source>
</evidence>
<evidence type="ECO:0000313" key="9">
    <source>
        <dbReference type="Proteomes" id="UP000436088"/>
    </source>
</evidence>
<dbReference type="PROSITE" id="PS00108">
    <property type="entry name" value="PROTEIN_KINASE_ST"/>
    <property type="match status" value="1"/>
</dbReference>
<dbReference type="InterPro" id="IPR008271">
    <property type="entry name" value="Ser/Thr_kinase_AS"/>
</dbReference>
<dbReference type="Gene3D" id="1.10.510.10">
    <property type="entry name" value="Transferase(Phosphotransferase) domain 1"/>
    <property type="match status" value="1"/>
</dbReference>
<reference evidence="8" key="1">
    <citation type="submission" date="2019-09" db="EMBL/GenBank/DDBJ databases">
        <title>Draft genome information of white flower Hibiscus syriacus.</title>
        <authorList>
            <person name="Kim Y.-M."/>
        </authorList>
    </citation>
    <scope>NUCLEOTIDE SEQUENCE [LARGE SCALE GENOMIC DNA]</scope>
    <source>
        <strain evidence="8">YM2019G1</strain>
    </source>
</reference>
<dbReference type="CDD" id="cd06606">
    <property type="entry name" value="STKc_MAPKKK"/>
    <property type="match status" value="1"/>
</dbReference>
<dbReference type="SUPFAM" id="SSF56112">
    <property type="entry name" value="Protein kinase-like (PK-like)"/>
    <property type="match status" value="1"/>
</dbReference>
<dbReference type="InterPro" id="IPR000719">
    <property type="entry name" value="Prot_kinase_dom"/>
</dbReference>
<dbReference type="PANTHER" id="PTHR48011:SF7">
    <property type="entry name" value="F10K1.14 PROTEIN"/>
    <property type="match status" value="1"/>
</dbReference>
<evidence type="ECO:0000256" key="1">
    <source>
        <dbReference type="ARBA" id="ARBA00022679"/>
    </source>
</evidence>
<evidence type="ECO:0000256" key="2">
    <source>
        <dbReference type="ARBA" id="ARBA00022741"/>
    </source>
</evidence>
<dbReference type="FunFam" id="1.10.510.10:FF:001090">
    <property type="entry name" value="Serine threonine protein kinase putative"/>
    <property type="match status" value="1"/>
</dbReference>
<dbReference type="PROSITE" id="PS50011">
    <property type="entry name" value="PROTEIN_KINASE_DOM"/>
    <property type="match status" value="1"/>
</dbReference>
<proteinExistence type="predicted"/>
<accession>A0A6A2ZCJ5</accession>
<evidence type="ECO:0000256" key="3">
    <source>
        <dbReference type="ARBA" id="ARBA00022777"/>
    </source>
</evidence>
<keyword evidence="4 5" id="KW-0067">ATP-binding</keyword>